<dbReference type="PANTHER" id="PTHR42790:SF19">
    <property type="entry name" value="KYNURENINE_ALPHA-AMINOADIPATE AMINOTRANSFERASE, MITOCHONDRIAL"/>
    <property type="match status" value="1"/>
</dbReference>
<evidence type="ECO:0000256" key="6">
    <source>
        <dbReference type="ARBA" id="ARBA00022898"/>
    </source>
</evidence>
<dbReference type="PANTHER" id="PTHR42790">
    <property type="entry name" value="AMINOTRANSFERASE"/>
    <property type="match status" value="1"/>
</dbReference>
<evidence type="ECO:0000256" key="4">
    <source>
        <dbReference type="ARBA" id="ARBA00022576"/>
    </source>
</evidence>
<reference evidence="8 9" key="1">
    <citation type="submission" date="2019-12" db="EMBL/GenBank/DDBJ databases">
        <title>Erwinia sp. nov., isolated from droppings of birds in the Qinghai-Tiebt plateau of China.</title>
        <authorList>
            <person name="Ge Y."/>
        </authorList>
    </citation>
    <scope>NUCLEOTIDE SEQUENCE [LARGE SCALE GENOMIC DNA]</scope>
    <source>
        <strain evidence="8 9">J780</strain>
    </source>
</reference>
<evidence type="ECO:0000256" key="3">
    <source>
        <dbReference type="ARBA" id="ARBA00011738"/>
    </source>
</evidence>
<evidence type="ECO:0000256" key="2">
    <source>
        <dbReference type="ARBA" id="ARBA00007441"/>
    </source>
</evidence>
<dbReference type="GO" id="GO:0030170">
    <property type="term" value="F:pyridoxal phosphate binding"/>
    <property type="evidence" value="ECO:0007669"/>
    <property type="project" value="InterPro"/>
</dbReference>
<dbReference type="InterPro" id="IPR015424">
    <property type="entry name" value="PyrdxlP-dep_Trfase"/>
</dbReference>
<dbReference type="SUPFAM" id="SSF53383">
    <property type="entry name" value="PLP-dependent transferases"/>
    <property type="match status" value="1"/>
</dbReference>
<evidence type="ECO:0000313" key="9">
    <source>
        <dbReference type="Proteomes" id="UP000424752"/>
    </source>
</evidence>
<dbReference type="EMBL" id="CP046509">
    <property type="protein sequence ID" value="QGU87526.1"/>
    <property type="molecule type" value="Genomic_DNA"/>
</dbReference>
<feature type="domain" description="Aminotransferase class I/classII large" evidence="7">
    <location>
        <begin position="57"/>
        <end position="381"/>
    </location>
</feature>
<dbReference type="AlphaFoldDB" id="A0A6I6EMI0"/>
<dbReference type="InterPro" id="IPR004839">
    <property type="entry name" value="Aminotransferase_I/II_large"/>
</dbReference>
<comment type="similarity">
    <text evidence="2">Belongs to the class-I pyridoxal-phosphate-dependent aminotransferase family.</text>
</comment>
<organism evidence="8 9">
    <name type="scientific">Erwinia sorbitola</name>
    <dbReference type="NCBI Taxonomy" id="2681984"/>
    <lineage>
        <taxon>Bacteria</taxon>
        <taxon>Pseudomonadati</taxon>
        <taxon>Pseudomonadota</taxon>
        <taxon>Gammaproteobacteria</taxon>
        <taxon>Enterobacterales</taxon>
        <taxon>Erwiniaceae</taxon>
        <taxon>Erwinia</taxon>
    </lineage>
</organism>
<dbReference type="GO" id="GO:1901605">
    <property type="term" value="P:alpha-amino acid metabolic process"/>
    <property type="evidence" value="ECO:0007669"/>
    <property type="project" value="TreeGrafter"/>
</dbReference>
<evidence type="ECO:0000256" key="5">
    <source>
        <dbReference type="ARBA" id="ARBA00022679"/>
    </source>
</evidence>
<dbReference type="Gene3D" id="3.40.640.10">
    <property type="entry name" value="Type I PLP-dependent aspartate aminotransferase-like (Major domain)"/>
    <property type="match status" value="1"/>
</dbReference>
<protein>
    <submittedName>
        <fullName evidence="8">Aminotransferase class I/II-fold pyridoxal phosphate-dependent enzyme</fullName>
    </submittedName>
</protein>
<keyword evidence="5 8" id="KW-0808">Transferase</keyword>
<evidence type="ECO:0000313" key="8">
    <source>
        <dbReference type="EMBL" id="QGU87526.1"/>
    </source>
</evidence>
<accession>A0A6I6EMI0</accession>
<dbReference type="Pfam" id="PF00155">
    <property type="entry name" value="Aminotran_1_2"/>
    <property type="match status" value="1"/>
</dbReference>
<dbReference type="InterPro" id="IPR050859">
    <property type="entry name" value="Class-I_PLP-dep_aminotransf"/>
</dbReference>
<dbReference type="Gene3D" id="3.90.1150.10">
    <property type="entry name" value="Aspartate Aminotransferase, domain 1"/>
    <property type="match status" value="1"/>
</dbReference>
<dbReference type="CDD" id="cd00609">
    <property type="entry name" value="AAT_like"/>
    <property type="match status" value="1"/>
</dbReference>
<dbReference type="Proteomes" id="UP000424752">
    <property type="component" value="Chromosome"/>
</dbReference>
<evidence type="ECO:0000259" key="7">
    <source>
        <dbReference type="Pfam" id="PF00155"/>
    </source>
</evidence>
<proteinExistence type="inferred from homology"/>
<comment type="subunit">
    <text evidence="3">Homodimer.</text>
</comment>
<keyword evidence="6" id="KW-0663">Pyridoxal phosphate</keyword>
<dbReference type="GO" id="GO:0008483">
    <property type="term" value="F:transaminase activity"/>
    <property type="evidence" value="ECO:0007669"/>
    <property type="project" value="UniProtKB-KW"/>
</dbReference>
<comment type="cofactor">
    <cofactor evidence="1">
        <name>pyridoxal 5'-phosphate</name>
        <dbReference type="ChEBI" id="CHEBI:597326"/>
    </cofactor>
</comment>
<sequence>MTTRYADRMEGVKPSAIRQLLQYGADPTIISFGGGYPDSSLFPAQALQDIFAELLSGPGEVSLQYTHSTGMPKLRQQIASRMAADGIACGEENVLILQGSQQGLDLAARLLINPGDLVATEAPTFLGALIAFNTCQPNYLAIPMDEQGLMTGILEEQLKAGKRIKLLYTVPDFHNPTGITLSLARRRHLIQLANQYDFIILEDSPYREVRYQGEKVATLKSMDTEGRVIYFGSFSKILAPGLRLGWSVASAEITEKLGLLKLAADTQCSTLNMAAVSMYLERHNIDDHIQTIKAQYLRKKETMLSVVRSEFPQGISWTDPDGGLFTWMEFPEGFDTAKFMLEHAVPEAKVVWVPGATFFPTVQRDNFARFSYSTHGDEKIIKGMTALADLLKKHL</sequence>
<evidence type="ECO:0000256" key="1">
    <source>
        <dbReference type="ARBA" id="ARBA00001933"/>
    </source>
</evidence>
<dbReference type="KEGG" id="erwi:GN242_09970"/>
<dbReference type="RefSeq" id="WP_156287399.1">
    <property type="nucleotide sequence ID" value="NZ_CP046509.1"/>
</dbReference>
<keyword evidence="4 8" id="KW-0032">Aminotransferase</keyword>
<dbReference type="FunFam" id="3.40.640.10:FF:000053">
    <property type="entry name" value="Aminotransferase, class I"/>
    <property type="match status" value="1"/>
</dbReference>
<dbReference type="InterPro" id="IPR015421">
    <property type="entry name" value="PyrdxlP-dep_Trfase_major"/>
</dbReference>
<name>A0A6I6EMI0_9GAMM</name>
<dbReference type="InterPro" id="IPR015422">
    <property type="entry name" value="PyrdxlP-dep_Trfase_small"/>
</dbReference>
<gene>
    <name evidence="8" type="ORF">GN242_09970</name>
</gene>